<name>A0ACC1PNP6_9PEZI</name>
<dbReference type="Proteomes" id="UP001143856">
    <property type="component" value="Unassembled WGS sequence"/>
</dbReference>
<evidence type="ECO:0000313" key="2">
    <source>
        <dbReference type="Proteomes" id="UP001143856"/>
    </source>
</evidence>
<proteinExistence type="predicted"/>
<sequence>MMLNQLSGPTSLAGCVGILVVLYGLTKAIYNVYFHPLRRFPGPKLWAASGIPSALNLMGGKPHRNVLEMHKKYGDVVRIGPSELAFAHAGAWRDIFGHLKAGMPEMGKEPKYTNEEMDRSLIAASRDRHSRMRRVMSNAFSAQAMTMQQPLINRYIDLLIKRLREHSKEGSNPLDLVKWYDWTIFDIIGDLSFGEPFGCLENSKPHPWVDMLFDSLRLIPIGQAMAEFPLFSTLGPIIMAFATPKSVRESRLRARDFVQQALDKRLNLKSTRPDFVASMISKVDNQTMSRRELEDNSLVLTTAGSETTATTLAGVTYLLCRHPDVLAKLKAEILHNFQSESEINIQTVQNLTYMLAVLKETMRIYPPVAISLPRRTPSGGSRIGGAYVAEGTTVGIWQYAAYHSPSNFSQPDDFIPERWLGDQRFVDDHKDVFQPFSHGPRNCIGMNLAYTEMRLILARMVWNFDMALATDSLNWQKEQSVFFFWKKPPLNVLLKPAKNSQSG</sequence>
<protein>
    <submittedName>
        <fullName evidence="1">Uncharacterized protein</fullName>
    </submittedName>
</protein>
<keyword evidence="2" id="KW-1185">Reference proteome</keyword>
<evidence type="ECO:0000313" key="1">
    <source>
        <dbReference type="EMBL" id="KAJ2995465.1"/>
    </source>
</evidence>
<gene>
    <name evidence="1" type="ORF">NUW58_g1264</name>
</gene>
<organism evidence="1 2">
    <name type="scientific">Xylaria curta</name>
    <dbReference type="NCBI Taxonomy" id="42375"/>
    <lineage>
        <taxon>Eukaryota</taxon>
        <taxon>Fungi</taxon>
        <taxon>Dikarya</taxon>
        <taxon>Ascomycota</taxon>
        <taxon>Pezizomycotina</taxon>
        <taxon>Sordariomycetes</taxon>
        <taxon>Xylariomycetidae</taxon>
        <taxon>Xylariales</taxon>
        <taxon>Xylariaceae</taxon>
        <taxon>Xylaria</taxon>
    </lineage>
</organism>
<accession>A0ACC1PNP6</accession>
<dbReference type="EMBL" id="JAPDGR010000132">
    <property type="protein sequence ID" value="KAJ2995465.1"/>
    <property type="molecule type" value="Genomic_DNA"/>
</dbReference>
<reference evidence="1" key="1">
    <citation type="submission" date="2022-10" db="EMBL/GenBank/DDBJ databases">
        <title>Genome Sequence of Xylaria curta.</title>
        <authorList>
            <person name="Buettner E."/>
        </authorList>
    </citation>
    <scope>NUCLEOTIDE SEQUENCE</scope>
    <source>
        <strain evidence="1">Babe10</strain>
    </source>
</reference>
<comment type="caution">
    <text evidence="1">The sequence shown here is derived from an EMBL/GenBank/DDBJ whole genome shotgun (WGS) entry which is preliminary data.</text>
</comment>